<sequence>MLKQILCQIFSNQCQLTSLQLDIANLSYEIHQSLNSRSYVSTNKISNDFQTYSITLRHLYIHLNHICFLEHLIEYVPNLEQLSIHFLNSLLDKYYLDSKINIPKLSNENWFNKMPKLKYFILKSFIDNDFEYIYLKWLLNNLNYITKLQIYLYSGYIWKENQLIWKSVIDANFIRRYCLPDQIINLKYFYFYICAQRQSSLNNISEIINSFKINSFFILHQWTNVQCFYDENRSDQHIFSSNLKKFQRSILLFKYPYIYEWSDIEYIQNNIHPSFYVFLKQFNKLCPNTCSMTIDIGSYEVKSKILESLTTSFEMREQNLNNSQLRNITKLKFGYFSGRRIRPYLEWTYKDRQHLKILTLLISIPVQLKYIFVQKFEWLFYAIEFNSYYLREDALDTVRYAEFGISSCNIGPDNSAHIGKDLIPFLNTYMPYLQTLRLWRPDDFPWTSIRPICESDKLFRKLMAKWRRTLCTPESINEHVIVFEKDLCQLVEQLKEFVYLDIYGRIGPEKVKLYHSMVQKRFPNSRIYIQISRFSLWI</sequence>
<dbReference type="EMBL" id="CAJNOO010000512">
    <property type="protein sequence ID" value="CAF0965437.1"/>
    <property type="molecule type" value="Genomic_DNA"/>
</dbReference>
<gene>
    <name evidence="1" type="ORF">RFH988_LOCUS12347</name>
</gene>
<protein>
    <submittedName>
        <fullName evidence="1">Uncharacterized protein</fullName>
    </submittedName>
</protein>
<accession>A0A814E7T0</accession>
<dbReference type="OrthoDB" id="10030997at2759"/>
<comment type="caution">
    <text evidence="1">The sequence shown here is derived from an EMBL/GenBank/DDBJ whole genome shotgun (WGS) entry which is preliminary data.</text>
</comment>
<dbReference type="AlphaFoldDB" id="A0A814E7T0"/>
<reference evidence="1" key="1">
    <citation type="submission" date="2021-02" db="EMBL/GenBank/DDBJ databases">
        <authorList>
            <person name="Nowell W R."/>
        </authorList>
    </citation>
    <scope>NUCLEOTIDE SEQUENCE</scope>
</reference>
<proteinExistence type="predicted"/>
<dbReference type="Proteomes" id="UP000663882">
    <property type="component" value="Unassembled WGS sequence"/>
</dbReference>
<evidence type="ECO:0000313" key="1">
    <source>
        <dbReference type="EMBL" id="CAF0965437.1"/>
    </source>
</evidence>
<evidence type="ECO:0000313" key="2">
    <source>
        <dbReference type="Proteomes" id="UP000663882"/>
    </source>
</evidence>
<organism evidence="1 2">
    <name type="scientific">Rotaria sordida</name>
    <dbReference type="NCBI Taxonomy" id="392033"/>
    <lineage>
        <taxon>Eukaryota</taxon>
        <taxon>Metazoa</taxon>
        <taxon>Spiralia</taxon>
        <taxon>Gnathifera</taxon>
        <taxon>Rotifera</taxon>
        <taxon>Eurotatoria</taxon>
        <taxon>Bdelloidea</taxon>
        <taxon>Philodinida</taxon>
        <taxon>Philodinidae</taxon>
        <taxon>Rotaria</taxon>
    </lineage>
</organism>
<name>A0A814E7T0_9BILA</name>